<dbReference type="InterPro" id="IPR033948">
    <property type="entry name" value="ETF_beta_N"/>
</dbReference>
<comment type="similarity">
    <text evidence="2">Belongs to the ETF beta-subunit/FixA family.</text>
</comment>
<dbReference type="PIRSF" id="PIRSF000090">
    <property type="entry name" value="Beta-ETF"/>
    <property type="match status" value="1"/>
</dbReference>
<dbReference type="InterPro" id="IPR012255">
    <property type="entry name" value="ETF_b"/>
</dbReference>
<evidence type="ECO:0000313" key="9">
    <source>
        <dbReference type="EMBL" id="BAU86952.1"/>
    </source>
</evidence>
<keyword evidence="10" id="KW-1185">Reference proteome</keyword>
<dbReference type="Proteomes" id="UP000217676">
    <property type="component" value="Chromosome"/>
</dbReference>
<reference evidence="9 10" key="1">
    <citation type="journal article" date="2016" name="Genome Announc.">
        <title>Complete Genome Sequence of Thiostrepton-Producing Streptomyces laurentii ATCC 31255.</title>
        <authorList>
            <person name="Doi K."/>
            <person name="Fujino Y."/>
            <person name="Nagayoshi Y."/>
            <person name="Ohshima T."/>
            <person name="Ogata S."/>
        </authorList>
    </citation>
    <scope>NUCLEOTIDE SEQUENCE [LARGE SCALE GENOMIC DNA]</scope>
    <source>
        <strain evidence="9 10">ATCC 31255</strain>
    </source>
</reference>
<feature type="domain" description="Electron transfer flavoprotein alpha/beta-subunit N-terminal" evidence="8">
    <location>
        <begin position="24"/>
        <end position="214"/>
    </location>
</feature>
<dbReference type="KEGG" id="slau:SLA_6083"/>
<comment type="function">
    <text evidence="7">The electron transfer flavoprotein serves as a specific electron acceptor for other dehydrogenases. It transfers the electrons to the main respiratory chain via ETF-ubiquinone oxidoreductase (ETF dehydrogenase).</text>
</comment>
<dbReference type="PANTHER" id="PTHR21294:SF8">
    <property type="entry name" value="ELECTRON TRANSFER FLAVOPROTEIN SUBUNIT BETA"/>
    <property type="match status" value="1"/>
</dbReference>
<sequence length="261" mass="27477">MTLKIAVCVKYVPDATGDRGFADDLTTDREDVDGLLSELDEYAVEQALRISEEADDAEVTVITVGPDDAKDALRKALSMGADKAVHVNDEDIHGTDVMGTSAILAKTLEKTGFDLVVCGMASTDGAMGVLPALLAERLGLPQMSLLSEVSVEDGLVKGRRDGDAASERLQAPLPAVVSVTDQSGEARYPSFKGIMAAKKKPVEELDLDDLGIDADEVGLANAWTLVDSVAARPARTQGTIVTDEGDGGKQLAVFLSGQKFI</sequence>
<dbReference type="SMART" id="SM00893">
    <property type="entry name" value="ETF"/>
    <property type="match status" value="1"/>
</dbReference>
<protein>
    <recommendedName>
        <fullName evidence="4">Electron transfer flavoprotein subunit beta</fullName>
    </recommendedName>
</protein>
<comment type="subunit">
    <text evidence="3">Heterodimer of an alpha and a beta subunit.</text>
</comment>
<name>A0A169P9K5_STRLU</name>
<evidence type="ECO:0000256" key="1">
    <source>
        <dbReference type="ARBA" id="ARBA00001974"/>
    </source>
</evidence>
<dbReference type="SUPFAM" id="SSF52402">
    <property type="entry name" value="Adenine nucleotide alpha hydrolases-like"/>
    <property type="match status" value="1"/>
</dbReference>
<evidence type="ECO:0000256" key="3">
    <source>
        <dbReference type="ARBA" id="ARBA00011355"/>
    </source>
</evidence>
<dbReference type="CDD" id="cd01714">
    <property type="entry name" value="ETF_beta"/>
    <property type="match status" value="1"/>
</dbReference>
<dbReference type="EMBL" id="AP017424">
    <property type="protein sequence ID" value="BAU86952.1"/>
    <property type="molecule type" value="Genomic_DNA"/>
</dbReference>
<comment type="cofactor">
    <cofactor evidence="1">
        <name>FAD</name>
        <dbReference type="ChEBI" id="CHEBI:57692"/>
    </cofactor>
</comment>
<evidence type="ECO:0000313" key="10">
    <source>
        <dbReference type="Proteomes" id="UP000217676"/>
    </source>
</evidence>
<evidence type="ECO:0000256" key="2">
    <source>
        <dbReference type="ARBA" id="ARBA00007557"/>
    </source>
</evidence>
<organism evidence="9 10">
    <name type="scientific">Streptomyces laurentii</name>
    <dbReference type="NCBI Taxonomy" id="39478"/>
    <lineage>
        <taxon>Bacteria</taxon>
        <taxon>Bacillati</taxon>
        <taxon>Actinomycetota</taxon>
        <taxon>Actinomycetes</taxon>
        <taxon>Kitasatosporales</taxon>
        <taxon>Streptomycetaceae</taxon>
        <taxon>Streptomyces</taxon>
    </lineage>
</organism>
<evidence type="ECO:0000256" key="7">
    <source>
        <dbReference type="ARBA" id="ARBA00025649"/>
    </source>
</evidence>
<accession>A0A169P9K5</accession>
<keyword evidence="6" id="KW-0249">Electron transport</keyword>
<evidence type="ECO:0000256" key="6">
    <source>
        <dbReference type="ARBA" id="ARBA00022982"/>
    </source>
</evidence>
<dbReference type="GO" id="GO:0005829">
    <property type="term" value="C:cytosol"/>
    <property type="evidence" value="ECO:0007669"/>
    <property type="project" value="TreeGrafter"/>
</dbReference>
<dbReference type="PANTHER" id="PTHR21294">
    <property type="entry name" value="ELECTRON TRANSFER FLAVOPROTEIN BETA-SUBUNIT"/>
    <property type="match status" value="1"/>
</dbReference>
<dbReference type="InterPro" id="IPR014730">
    <property type="entry name" value="ETF_a/b_N"/>
</dbReference>
<evidence type="ECO:0000256" key="5">
    <source>
        <dbReference type="ARBA" id="ARBA00022448"/>
    </source>
</evidence>
<dbReference type="Pfam" id="PF01012">
    <property type="entry name" value="ETF"/>
    <property type="match status" value="1"/>
</dbReference>
<gene>
    <name evidence="9" type="ORF">SLA_6083</name>
</gene>
<dbReference type="InterPro" id="IPR014729">
    <property type="entry name" value="Rossmann-like_a/b/a_fold"/>
</dbReference>
<evidence type="ECO:0000256" key="4">
    <source>
        <dbReference type="ARBA" id="ARBA00016797"/>
    </source>
</evidence>
<dbReference type="Gene3D" id="3.40.50.620">
    <property type="entry name" value="HUPs"/>
    <property type="match status" value="1"/>
</dbReference>
<keyword evidence="5" id="KW-0813">Transport</keyword>
<dbReference type="GO" id="GO:0009055">
    <property type="term" value="F:electron transfer activity"/>
    <property type="evidence" value="ECO:0007669"/>
    <property type="project" value="InterPro"/>
</dbReference>
<proteinExistence type="inferred from homology"/>
<dbReference type="AlphaFoldDB" id="A0A169P9K5"/>
<evidence type="ECO:0000259" key="8">
    <source>
        <dbReference type="SMART" id="SM00893"/>
    </source>
</evidence>